<reference evidence="2 3" key="1">
    <citation type="submission" date="2018-06" db="EMBL/GenBank/DDBJ databases">
        <title>Genomic Encyclopedia of Archaeal and Bacterial Type Strains, Phase II (KMG-II): from individual species to whole genera.</title>
        <authorList>
            <person name="Goeker M."/>
        </authorList>
    </citation>
    <scope>NUCLEOTIDE SEQUENCE [LARGE SCALE GENOMIC DNA]</scope>
    <source>
        <strain evidence="2 3">ATCC BAA-1881</strain>
    </source>
</reference>
<dbReference type="InterPro" id="IPR034660">
    <property type="entry name" value="DinB/YfiT-like"/>
</dbReference>
<dbReference type="InterPro" id="IPR013078">
    <property type="entry name" value="His_Pase_superF_clade-1"/>
</dbReference>
<protein>
    <submittedName>
        <fullName evidence="2">Broad specificity phosphatase PhoE</fullName>
    </submittedName>
</protein>
<dbReference type="SUPFAM" id="SSF53254">
    <property type="entry name" value="Phosphoglycerate mutase-like"/>
    <property type="match status" value="1"/>
</dbReference>
<dbReference type="PANTHER" id="PTHR48100">
    <property type="entry name" value="BROAD-SPECIFICITY PHOSPHATASE YOR283W-RELATED"/>
    <property type="match status" value="1"/>
</dbReference>
<dbReference type="Gene3D" id="3.40.50.1240">
    <property type="entry name" value="Phosphoglycerate mutase-like"/>
    <property type="match status" value="1"/>
</dbReference>
<comment type="caution">
    <text evidence="2">The sequence shown here is derived from an EMBL/GenBank/DDBJ whole genome shotgun (WGS) entry which is preliminary data.</text>
</comment>
<evidence type="ECO:0000313" key="3">
    <source>
        <dbReference type="Proteomes" id="UP000248806"/>
    </source>
</evidence>
<keyword evidence="3" id="KW-1185">Reference proteome</keyword>
<dbReference type="GO" id="GO:0016791">
    <property type="term" value="F:phosphatase activity"/>
    <property type="evidence" value="ECO:0007669"/>
    <property type="project" value="TreeGrafter"/>
</dbReference>
<dbReference type="InterPro" id="IPR029033">
    <property type="entry name" value="His_PPase_superfam"/>
</dbReference>
<dbReference type="RefSeq" id="WP_170142822.1">
    <property type="nucleotide sequence ID" value="NZ_BIFX01000001.1"/>
</dbReference>
<dbReference type="Gene3D" id="1.20.120.450">
    <property type="entry name" value="dinb family like domain"/>
    <property type="match status" value="1"/>
</dbReference>
<accession>A0A326U5A1</accession>
<proteinExistence type="predicted"/>
<dbReference type="Pfam" id="PF00300">
    <property type="entry name" value="His_Phos_1"/>
    <property type="match status" value="1"/>
</dbReference>
<dbReference type="PANTHER" id="PTHR48100:SF1">
    <property type="entry name" value="HISTIDINE PHOSPHATASE FAMILY PROTEIN-RELATED"/>
    <property type="match status" value="1"/>
</dbReference>
<dbReference type="EMBL" id="QKUF01000020">
    <property type="protein sequence ID" value="PZW24859.1"/>
    <property type="molecule type" value="Genomic_DNA"/>
</dbReference>
<dbReference type="AlphaFoldDB" id="A0A326U5A1"/>
<evidence type="ECO:0000259" key="1">
    <source>
        <dbReference type="Pfam" id="PF12867"/>
    </source>
</evidence>
<evidence type="ECO:0000313" key="2">
    <source>
        <dbReference type="EMBL" id="PZW24859.1"/>
    </source>
</evidence>
<feature type="domain" description="DinB-like" evidence="1">
    <location>
        <begin position="11"/>
        <end position="128"/>
    </location>
</feature>
<dbReference type="InterPro" id="IPR050275">
    <property type="entry name" value="PGM_Phosphatase"/>
</dbReference>
<gene>
    <name evidence="2" type="ORF">EI42_04467</name>
</gene>
<dbReference type="Pfam" id="PF12867">
    <property type="entry name" value="DinB_2"/>
    <property type="match status" value="1"/>
</dbReference>
<dbReference type="InterPro" id="IPR024775">
    <property type="entry name" value="DinB-like"/>
</dbReference>
<name>A0A326U5A1_THEHA</name>
<dbReference type="GO" id="GO:0005737">
    <property type="term" value="C:cytoplasm"/>
    <property type="evidence" value="ECO:0007669"/>
    <property type="project" value="TreeGrafter"/>
</dbReference>
<dbReference type="CDD" id="cd07067">
    <property type="entry name" value="HP_PGM_like"/>
    <property type="match status" value="1"/>
</dbReference>
<dbReference type="Proteomes" id="UP000248806">
    <property type="component" value="Unassembled WGS sequence"/>
</dbReference>
<dbReference type="SUPFAM" id="SSF109854">
    <property type="entry name" value="DinB/YfiT-like putative metalloenzymes"/>
    <property type="match status" value="1"/>
</dbReference>
<sequence length="340" mass="38124">MLSPFNAYLYQQVRAVVTGLTDEQLAYSAPAIDLRPLREVAIHAYRPVLVVACVATGKEWPPRLPQPRTADELFAQLATMHQQIEACLTGLTPEDWQRTITLPWNPSISVYEALIESIGHGLVHVGCMQGIRAFGGFPTPPEEPKPQRGQAPGKRLLILVRHSLSRVDPATAAKQWELTEEGAERCRVLARRLAPYRPTAIVSSVEPKAQETARILASELQLPWRTAENLHEHEREGMPFLDAERWQETIARFFAEPERLVFGRETALQARQRFEQALQTALAQQPAEQLIVVSHGTVLTLFAAQLLGVKPLAFWKALAMPAYLVFELPAWRCVEVAQQV</sequence>
<organism evidence="2 3">
    <name type="scientific">Thermosporothrix hazakensis</name>
    <dbReference type="NCBI Taxonomy" id="644383"/>
    <lineage>
        <taxon>Bacteria</taxon>
        <taxon>Bacillati</taxon>
        <taxon>Chloroflexota</taxon>
        <taxon>Ktedonobacteria</taxon>
        <taxon>Ktedonobacterales</taxon>
        <taxon>Thermosporotrichaceae</taxon>
        <taxon>Thermosporothrix</taxon>
    </lineage>
</organism>